<feature type="transmembrane region" description="Helical" evidence="1">
    <location>
        <begin position="46"/>
        <end position="66"/>
    </location>
</feature>
<accession>A0A0U2IU71</accession>
<evidence type="ECO:0000313" key="2">
    <source>
        <dbReference type="EMBL" id="ALS36958.1"/>
    </source>
</evidence>
<reference evidence="3" key="1">
    <citation type="submission" date="2015-12" db="EMBL/GenBank/DDBJ databases">
        <authorList>
            <person name="Lauer A."/>
            <person name="Humrighouse B."/>
            <person name="Loparev V."/>
            <person name="Shewmaker P.L."/>
            <person name="Whitney A.M."/>
            <person name="McLaughlin R.W."/>
        </authorList>
    </citation>
    <scope>NUCLEOTIDE SEQUENCE [LARGE SCALE GENOMIC DNA]</scope>
    <source>
        <strain evidence="3">LMG 26678</strain>
    </source>
</reference>
<dbReference type="STRING" id="118060.ATZ35_07225"/>
<evidence type="ECO:0000313" key="3">
    <source>
        <dbReference type="Proteomes" id="UP000067523"/>
    </source>
</evidence>
<keyword evidence="3" id="KW-1185">Reference proteome</keyword>
<protein>
    <submittedName>
        <fullName evidence="2">Uncharacterized protein</fullName>
    </submittedName>
</protein>
<keyword evidence="1" id="KW-0812">Transmembrane</keyword>
<keyword evidence="1" id="KW-1133">Transmembrane helix</keyword>
<gene>
    <name evidence="2" type="ORF">ATZ35_07225</name>
</gene>
<dbReference type="RefSeq" id="WP_208930163.1">
    <property type="nucleotide sequence ID" value="NZ_CP013655.1"/>
</dbReference>
<keyword evidence="1" id="KW-0472">Membrane</keyword>
<dbReference type="KEGG" id="erx:ATZ35_07225"/>
<name>A0A0U2IU71_9ENTE</name>
<dbReference type="EMBL" id="CP013655">
    <property type="protein sequence ID" value="ALS36958.1"/>
    <property type="molecule type" value="Genomic_DNA"/>
</dbReference>
<organism evidence="2 3">
    <name type="scientific">Enterococcus rotai</name>
    <dbReference type="NCBI Taxonomy" id="118060"/>
    <lineage>
        <taxon>Bacteria</taxon>
        <taxon>Bacillati</taxon>
        <taxon>Bacillota</taxon>
        <taxon>Bacilli</taxon>
        <taxon>Lactobacillales</taxon>
        <taxon>Enterococcaceae</taxon>
        <taxon>Enterococcus</taxon>
    </lineage>
</organism>
<sequence length="74" mass="8576">MIDYLWLFILGGVAIISLVFFLMTLSRDVFLVKKLRKKKQILGLNFALLFITLTSLGLIAYLFVLLRDQIELLQ</sequence>
<proteinExistence type="predicted"/>
<evidence type="ECO:0000256" key="1">
    <source>
        <dbReference type="SAM" id="Phobius"/>
    </source>
</evidence>
<dbReference type="AlphaFoldDB" id="A0A0U2IU71"/>
<dbReference type="Proteomes" id="UP000067523">
    <property type="component" value="Chromosome"/>
</dbReference>
<feature type="transmembrane region" description="Helical" evidence="1">
    <location>
        <begin position="6"/>
        <end position="25"/>
    </location>
</feature>